<dbReference type="Gene3D" id="2.60.120.1440">
    <property type="match status" value="1"/>
</dbReference>
<dbReference type="PANTHER" id="PTHR30273">
    <property type="entry name" value="PERIPLASMIC SIGNAL SENSOR AND SIGMA FACTOR ACTIVATOR FECR-RELATED"/>
    <property type="match status" value="1"/>
</dbReference>
<comment type="caution">
    <text evidence="3">The sequence shown here is derived from an EMBL/GenBank/DDBJ whole genome shotgun (WGS) entry which is preliminary data.</text>
</comment>
<protein>
    <submittedName>
        <fullName evidence="3">Iron dicitrate transporter FecR</fullName>
    </submittedName>
</protein>
<evidence type="ECO:0000313" key="4">
    <source>
        <dbReference type="Proteomes" id="UP000635983"/>
    </source>
</evidence>
<keyword evidence="4" id="KW-1185">Reference proteome</keyword>
<dbReference type="Gene3D" id="3.55.50.30">
    <property type="match status" value="1"/>
</dbReference>
<keyword evidence="1" id="KW-0472">Membrane</keyword>
<evidence type="ECO:0000259" key="2">
    <source>
        <dbReference type="Pfam" id="PF04773"/>
    </source>
</evidence>
<dbReference type="EMBL" id="BMPO01000002">
    <property type="protein sequence ID" value="GGJ84579.1"/>
    <property type="molecule type" value="Genomic_DNA"/>
</dbReference>
<dbReference type="PIRSF" id="PIRSF018266">
    <property type="entry name" value="FecR"/>
    <property type="match status" value="1"/>
</dbReference>
<dbReference type="AlphaFoldDB" id="A0A917PM63"/>
<feature type="transmembrane region" description="Helical" evidence="1">
    <location>
        <begin position="79"/>
        <end position="96"/>
    </location>
</feature>
<organism evidence="3 4">
    <name type="scientific">Pseudomonas matsuisoli</name>
    <dbReference type="NCBI Taxonomy" id="1515666"/>
    <lineage>
        <taxon>Bacteria</taxon>
        <taxon>Pseudomonadati</taxon>
        <taxon>Pseudomonadota</taxon>
        <taxon>Gammaproteobacteria</taxon>
        <taxon>Pseudomonadales</taxon>
        <taxon>Pseudomonadaceae</taxon>
        <taxon>Pseudomonas</taxon>
    </lineage>
</organism>
<name>A0A917PM63_9PSED</name>
<dbReference type="Proteomes" id="UP000635983">
    <property type="component" value="Unassembled WGS sequence"/>
</dbReference>
<evidence type="ECO:0000256" key="1">
    <source>
        <dbReference type="SAM" id="Phobius"/>
    </source>
</evidence>
<dbReference type="RefSeq" id="WP_188981891.1">
    <property type="nucleotide sequence ID" value="NZ_BMPO01000002.1"/>
</dbReference>
<accession>A0A917PM63</accession>
<reference evidence="3" key="1">
    <citation type="journal article" date="2014" name="Int. J. Syst. Evol. Microbiol.">
        <title>Complete genome sequence of Corynebacterium casei LMG S-19264T (=DSM 44701T), isolated from a smear-ripened cheese.</title>
        <authorList>
            <consortium name="US DOE Joint Genome Institute (JGI-PGF)"/>
            <person name="Walter F."/>
            <person name="Albersmeier A."/>
            <person name="Kalinowski J."/>
            <person name="Ruckert C."/>
        </authorList>
    </citation>
    <scope>NUCLEOTIDE SEQUENCE</scope>
    <source>
        <strain evidence="3">JCM 30078</strain>
    </source>
</reference>
<feature type="domain" description="FecR protein" evidence="2">
    <location>
        <begin position="106"/>
        <end position="198"/>
    </location>
</feature>
<reference evidence="3" key="2">
    <citation type="submission" date="2020-09" db="EMBL/GenBank/DDBJ databases">
        <authorList>
            <person name="Sun Q."/>
            <person name="Ohkuma M."/>
        </authorList>
    </citation>
    <scope>NUCLEOTIDE SEQUENCE</scope>
    <source>
        <strain evidence="3">JCM 30078</strain>
    </source>
</reference>
<evidence type="ECO:0000313" key="3">
    <source>
        <dbReference type="EMBL" id="GGJ84579.1"/>
    </source>
</evidence>
<dbReference type="InterPro" id="IPR006860">
    <property type="entry name" value="FecR"/>
</dbReference>
<dbReference type="InterPro" id="IPR012373">
    <property type="entry name" value="Ferrdict_sens_TM"/>
</dbReference>
<keyword evidence="1" id="KW-0812">Transmembrane</keyword>
<gene>
    <name evidence="3" type="ORF">GCM10009304_08220</name>
</gene>
<sequence>MSELSERALEQAADWQLRRLEDADCEASFQAWLSASEENARAWAHLQRVWDGLGDLHDAQLQQAPAIPSSRARPRRRRWPKIAAVACVLVLVAALIPQAQLRWQADYLTSTGETLEVTLADGSQVTLAPHSAIASDFSPDKRSLRLLRGEAFFQVKHDTMRPFIVDTEQASVRVLGTTFDVNTMDSLLEVRVQRGQVRVSDLDRGGRTQENLLAGEGLRLGGTLPTAQRFSLEPNRVAEWRQGLLHVDNQPVSLVLETLQRYRGGWIVVRDNALSGRHVSGVFDLHDTDRALRGLALSLATETQQVTPWITLLGD</sequence>
<keyword evidence="1" id="KW-1133">Transmembrane helix</keyword>
<dbReference type="Pfam" id="PF04773">
    <property type="entry name" value="FecR"/>
    <property type="match status" value="1"/>
</dbReference>
<dbReference type="GO" id="GO:0016989">
    <property type="term" value="F:sigma factor antagonist activity"/>
    <property type="evidence" value="ECO:0007669"/>
    <property type="project" value="TreeGrafter"/>
</dbReference>
<proteinExistence type="predicted"/>
<dbReference type="PANTHER" id="PTHR30273:SF2">
    <property type="entry name" value="PROTEIN FECR"/>
    <property type="match status" value="1"/>
</dbReference>